<keyword evidence="2" id="KW-0964">Secreted</keyword>
<dbReference type="GO" id="GO:0005615">
    <property type="term" value="C:extracellular space"/>
    <property type="evidence" value="ECO:0007669"/>
    <property type="project" value="InterPro"/>
</dbReference>
<feature type="non-terminal residue" evidence="10">
    <location>
        <position position="398"/>
    </location>
</feature>
<protein>
    <submittedName>
        <fullName evidence="10">FETUB protein</fullName>
    </submittedName>
</protein>
<dbReference type="AlphaFoldDB" id="A0A6G1BAQ1"/>
<dbReference type="PANTHER" id="PTHR13814">
    <property type="entry name" value="FETUIN"/>
    <property type="match status" value="1"/>
</dbReference>
<keyword evidence="4" id="KW-0677">Repeat</keyword>
<evidence type="ECO:0000256" key="1">
    <source>
        <dbReference type="ARBA" id="ARBA00004613"/>
    </source>
</evidence>
<dbReference type="FunFam" id="3.10.450.10:FF:000005">
    <property type="entry name" value="Histidine-rich glycoprotein"/>
    <property type="match status" value="1"/>
</dbReference>
<accession>A0A6G1BAQ1</accession>
<dbReference type="InterPro" id="IPR001363">
    <property type="entry name" value="Prot_inh_fetuin_CS"/>
</dbReference>
<name>A0A6G1BAQ1_CROCR</name>
<dbReference type="GO" id="GO:0007339">
    <property type="term" value="P:binding of sperm to zona pellucida"/>
    <property type="evidence" value="ECO:0007669"/>
    <property type="project" value="TreeGrafter"/>
</dbReference>
<dbReference type="PROSITE" id="PS01255">
    <property type="entry name" value="FETUIN_2"/>
    <property type="match status" value="1"/>
</dbReference>
<evidence type="ECO:0000256" key="6">
    <source>
        <dbReference type="ARBA" id="ARBA00023180"/>
    </source>
</evidence>
<evidence type="ECO:0000256" key="5">
    <source>
        <dbReference type="ARBA" id="ARBA00023157"/>
    </source>
</evidence>
<proteinExistence type="predicted"/>
<dbReference type="InterPro" id="IPR050735">
    <property type="entry name" value="Kininogen_Fetuin_HRG"/>
</dbReference>
<dbReference type="InterPro" id="IPR046350">
    <property type="entry name" value="Cystatin_sf"/>
</dbReference>
<keyword evidence="3 8" id="KW-0732">Signal</keyword>
<dbReference type="Proteomes" id="UP000475037">
    <property type="component" value="Unassembled WGS sequence"/>
</dbReference>
<evidence type="ECO:0000313" key="11">
    <source>
        <dbReference type="Proteomes" id="UP000475037"/>
    </source>
</evidence>
<evidence type="ECO:0000256" key="4">
    <source>
        <dbReference type="ARBA" id="ARBA00022737"/>
    </source>
</evidence>
<keyword evidence="5" id="KW-1015">Disulfide bond</keyword>
<dbReference type="GO" id="GO:0060255">
    <property type="term" value="P:regulation of macromolecule metabolic process"/>
    <property type="evidence" value="ECO:0007669"/>
    <property type="project" value="UniProtKB-ARBA"/>
</dbReference>
<keyword evidence="11" id="KW-1185">Reference proteome</keyword>
<feature type="chain" id="PRO_5026099820" evidence="8">
    <location>
        <begin position="19"/>
        <end position="398"/>
    </location>
</feature>
<feature type="non-terminal residue" evidence="10">
    <location>
        <position position="1"/>
    </location>
</feature>
<gene>
    <name evidence="10" type="primary">Fetub</name>
    <name evidence="10" type="ORF">FOF47_R11118</name>
</gene>
<feature type="region of interest" description="Disordered" evidence="7">
    <location>
        <begin position="299"/>
        <end position="336"/>
    </location>
</feature>
<keyword evidence="6" id="KW-0325">Glycoprotein</keyword>
<feature type="region of interest" description="Disordered" evidence="7">
    <location>
        <begin position="378"/>
        <end position="398"/>
    </location>
</feature>
<dbReference type="GO" id="GO:0008191">
    <property type="term" value="F:metalloendopeptidase inhibitor activity"/>
    <property type="evidence" value="ECO:0007669"/>
    <property type="project" value="TreeGrafter"/>
</dbReference>
<feature type="domain" description="Cystatin fetuin-B-type" evidence="9">
    <location>
        <begin position="25"/>
        <end position="152"/>
    </location>
</feature>
<dbReference type="InterPro" id="IPR000010">
    <property type="entry name" value="Cystatin_dom"/>
</dbReference>
<evidence type="ECO:0000259" key="9">
    <source>
        <dbReference type="PROSITE" id="PS51530"/>
    </source>
</evidence>
<comment type="caution">
    <text evidence="10">The sequence shown here is derived from an EMBL/GenBank/DDBJ whole genome shotgun (WGS) entry which is preliminary data.</text>
</comment>
<dbReference type="PANTHER" id="PTHR13814:SF10">
    <property type="entry name" value="FETUIN-B"/>
    <property type="match status" value="1"/>
</dbReference>
<evidence type="ECO:0000256" key="2">
    <source>
        <dbReference type="ARBA" id="ARBA00022525"/>
    </source>
</evidence>
<feature type="signal peptide" evidence="8">
    <location>
        <begin position="1"/>
        <end position="18"/>
    </location>
</feature>
<evidence type="ECO:0000313" key="10">
    <source>
        <dbReference type="EMBL" id="KAF0884593.1"/>
    </source>
</evidence>
<sequence>MGLLLPAVLCALAACCTATSPPLQRDHLSPLLSRSCNESSVLELAGLALQDINRDRKDGYVLSLNRVSDVREQRQASDGPLVFLNPLPQVNLGSLFYFTLDVLETGCHVLSKKAWKGCGVRHLHASVYGQCKALFYVNMPQRILYVPAYNCTLRPVSQRKIHMMCPDCPSPINLSDPGVLETAAESLAKYNSESASKQYSVFQVTRASTQWVVGPAFFVEYLIKESPCTQHHAGSCALQPPDSLPVGLCHGSRTETRLEKFVTVNCEFFEPQVPVSGGENPEANQRPVDLPMVKEPQQKNIAPTSSPSKAMPKGSVQYLPSLDDEKNPEDAQGNSPVEAFPVQLDLTTNPEGESLDVSFLFLHPVGKKLVVLPFPKKDQRSAECPGPAQQANPFVLPL</sequence>
<evidence type="ECO:0000256" key="7">
    <source>
        <dbReference type="SAM" id="MobiDB-lite"/>
    </source>
</evidence>
<dbReference type="SMART" id="SM00043">
    <property type="entry name" value="CY"/>
    <property type="match status" value="2"/>
</dbReference>
<reference evidence="10 11" key="1">
    <citation type="submission" date="2019-11" db="EMBL/GenBank/DDBJ databases">
        <authorList>
            <person name="Yang C."/>
            <person name="Li F."/>
        </authorList>
    </citation>
    <scope>NUCLEOTIDE SEQUENCE [LARGE SCALE GENOMIC DNA]</scope>
    <source>
        <strain evidence="10">KB4526</strain>
        <tissue evidence="10">Muscle</tissue>
    </source>
</reference>
<dbReference type="InterPro" id="IPR025764">
    <property type="entry name" value="Cystatin_Fetuin_B"/>
</dbReference>
<feature type="domain" description="Cystatin fetuin-B-type" evidence="9">
    <location>
        <begin position="163"/>
        <end position="267"/>
    </location>
</feature>
<dbReference type="Pfam" id="PF00031">
    <property type="entry name" value="Cystatin"/>
    <property type="match status" value="1"/>
</dbReference>
<dbReference type="PROSITE" id="PS51530">
    <property type="entry name" value="CYSTATIN_FETUIN_B"/>
    <property type="match status" value="2"/>
</dbReference>
<dbReference type="GO" id="GO:0004869">
    <property type="term" value="F:cysteine-type endopeptidase inhibitor activity"/>
    <property type="evidence" value="ECO:0007669"/>
    <property type="project" value="InterPro"/>
</dbReference>
<feature type="compositionally biased region" description="Polar residues" evidence="7">
    <location>
        <begin position="299"/>
        <end position="308"/>
    </location>
</feature>
<comment type="subcellular location">
    <subcellularLocation>
        <location evidence="1">Secreted</location>
    </subcellularLocation>
</comment>
<evidence type="ECO:0000256" key="8">
    <source>
        <dbReference type="SAM" id="SignalP"/>
    </source>
</evidence>
<evidence type="ECO:0000256" key="3">
    <source>
        <dbReference type="ARBA" id="ARBA00022729"/>
    </source>
</evidence>
<dbReference type="EMBL" id="VOAJ01001516">
    <property type="protein sequence ID" value="KAF0884593.1"/>
    <property type="molecule type" value="Genomic_DNA"/>
</dbReference>
<dbReference type="Gene3D" id="3.10.450.10">
    <property type="match status" value="2"/>
</dbReference>
<organism evidence="10 11">
    <name type="scientific">Crocuta crocuta</name>
    <name type="common">Spotted hyena</name>
    <dbReference type="NCBI Taxonomy" id="9678"/>
    <lineage>
        <taxon>Eukaryota</taxon>
        <taxon>Metazoa</taxon>
        <taxon>Chordata</taxon>
        <taxon>Craniata</taxon>
        <taxon>Vertebrata</taxon>
        <taxon>Euteleostomi</taxon>
        <taxon>Mammalia</taxon>
        <taxon>Eutheria</taxon>
        <taxon>Laurasiatheria</taxon>
        <taxon>Carnivora</taxon>
        <taxon>Feliformia</taxon>
        <taxon>Hyaenidae</taxon>
        <taxon>Crocuta</taxon>
    </lineage>
</organism>
<dbReference type="SUPFAM" id="SSF54403">
    <property type="entry name" value="Cystatin/monellin"/>
    <property type="match status" value="2"/>
</dbReference>
<dbReference type="CDD" id="cd00042">
    <property type="entry name" value="CY"/>
    <property type="match status" value="2"/>
</dbReference>